<evidence type="ECO:0000313" key="2">
    <source>
        <dbReference type="Proteomes" id="UP000180194"/>
    </source>
</evidence>
<sequence>MNDDGSREISIRKYIKVGTDTGIVYVANDQFFQGTIAYMKGSSIMMEPIASKESVKREFNSVKINNLT</sequence>
<reference evidence="1 2" key="1">
    <citation type="submission" date="2016-07" db="EMBL/GenBank/DDBJ databases">
        <title>Bacillus oceanisediminis whole genome.</title>
        <authorList>
            <person name="Pal Y."/>
            <person name="Verma A."/>
            <person name="Mual P."/>
            <person name="Srinivasan K."/>
        </authorList>
    </citation>
    <scope>NUCLEOTIDE SEQUENCE [LARGE SCALE GENOMIC DNA]</scope>
    <source>
        <strain evidence="1 2">Bhandara28</strain>
    </source>
</reference>
<evidence type="ECO:0000313" key="1">
    <source>
        <dbReference type="EMBL" id="OHX49913.1"/>
    </source>
</evidence>
<dbReference type="EMBL" id="MBRJ01000008">
    <property type="protein sequence ID" value="OHX49913.1"/>
    <property type="molecule type" value="Genomic_DNA"/>
</dbReference>
<dbReference type="Proteomes" id="UP000180194">
    <property type="component" value="Unassembled WGS sequence"/>
</dbReference>
<name>A0ABX3CXA5_9BACI</name>
<protein>
    <submittedName>
        <fullName evidence="1">Uncharacterized protein</fullName>
    </submittedName>
</protein>
<keyword evidence="2" id="KW-1185">Reference proteome</keyword>
<gene>
    <name evidence="1" type="ORF">BBV17_10450</name>
</gene>
<proteinExistence type="predicted"/>
<comment type="caution">
    <text evidence="1">The sequence shown here is derived from an EMBL/GenBank/DDBJ whole genome shotgun (WGS) entry which is preliminary data.</text>
</comment>
<accession>A0ABX3CXA5</accession>
<organism evidence="1 2">
    <name type="scientific">Cytobacillus oceanisediminis</name>
    <dbReference type="NCBI Taxonomy" id="665099"/>
    <lineage>
        <taxon>Bacteria</taxon>
        <taxon>Bacillati</taxon>
        <taxon>Bacillota</taxon>
        <taxon>Bacilli</taxon>
        <taxon>Bacillales</taxon>
        <taxon>Bacillaceae</taxon>
        <taxon>Cytobacillus</taxon>
    </lineage>
</organism>